<keyword evidence="1" id="KW-1133">Transmembrane helix</keyword>
<feature type="non-terminal residue" evidence="2">
    <location>
        <position position="187"/>
    </location>
</feature>
<feature type="transmembrane region" description="Helical" evidence="1">
    <location>
        <begin position="56"/>
        <end position="82"/>
    </location>
</feature>
<dbReference type="AlphaFoldDB" id="A0A2M8DLL4"/>
<evidence type="ECO:0000313" key="3">
    <source>
        <dbReference type="Proteomes" id="UP000230097"/>
    </source>
</evidence>
<reference evidence="3" key="1">
    <citation type="submission" date="2017-09" db="EMBL/GenBank/DDBJ databases">
        <title>Depth-based differentiation of microbial function through sediment-hosted aquifers and enrichment of novel symbionts in the deep terrestrial subsurface.</title>
        <authorList>
            <person name="Probst A.J."/>
            <person name="Ladd B."/>
            <person name="Jarett J.K."/>
            <person name="Geller-Mcgrath D.E."/>
            <person name="Sieber C.M.K."/>
            <person name="Emerson J.B."/>
            <person name="Anantharaman K."/>
            <person name="Thomas B.C."/>
            <person name="Malmstrom R."/>
            <person name="Stieglmeier M."/>
            <person name="Klingl A."/>
            <person name="Woyke T."/>
            <person name="Ryan C.M."/>
            <person name="Banfield J.F."/>
        </authorList>
    </citation>
    <scope>NUCLEOTIDE SEQUENCE [LARGE SCALE GENOMIC DNA]</scope>
</reference>
<evidence type="ECO:0000256" key="1">
    <source>
        <dbReference type="SAM" id="Phobius"/>
    </source>
</evidence>
<comment type="caution">
    <text evidence="2">The sequence shown here is derived from an EMBL/GenBank/DDBJ whole genome shotgun (WGS) entry which is preliminary data.</text>
</comment>
<feature type="transmembrane region" description="Helical" evidence="1">
    <location>
        <begin position="128"/>
        <end position="156"/>
    </location>
</feature>
<keyword evidence="1" id="KW-0472">Membrane</keyword>
<name>A0A2M8DLL4_9BACT</name>
<dbReference type="Proteomes" id="UP000230097">
    <property type="component" value="Unassembled WGS sequence"/>
</dbReference>
<protein>
    <recommendedName>
        <fullName evidence="4">Mur ligase central domain-containing protein</fullName>
    </recommendedName>
</protein>
<organism evidence="2 3">
    <name type="scientific">Candidatus Nealsonbacteria bacterium CG_4_9_14_0_8_um_filter_36_17</name>
    <dbReference type="NCBI Taxonomy" id="1974693"/>
    <lineage>
        <taxon>Bacteria</taxon>
        <taxon>Candidatus Nealsoniibacteriota</taxon>
    </lineage>
</organism>
<sequence length="187" mass="21975">MLFLLSILWLIRETKAILFYLYLWQLKEYHIGRFLDHFRTEKGKRLIFNSLNLLKILLISGFFIFPFYFPFILVALYTLEVAKALTDFFQKRLKKPVLTKKTVFLILAALLLEILFIFANWFRLTPSFALWLLIFDIFTLAIASGITLIFQPLVVLGRNQIIKKAKKKRDDFKNLLVIGITGSYGKT</sequence>
<evidence type="ECO:0008006" key="4">
    <source>
        <dbReference type="Google" id="ProtNLM"/>
    </source>
</evidence>
<dbReference type="EMBL" id="PFTC01000031">
    <property type="protein sequence ID" value="PJB98658.1"/>
    <property type="molecule type" value="Genomic_DNA"/>
</dbReference>
<proteinExistence type="predicted"/>
<gene>
    <name evidence="2" type="ORF">CO078_01255</name>
</gene>
<accession>A0A2M8DLL4</accession>
<evidence type="ECO:0000313" key="2">
    <source>
        <dbReference type="EMBL" id="PJB98658.1"/>
    </source>
</evidence>
<keyword evidence="1" id="KW-0812">Transmembrane</keyword>
<feature type="transmembrane region" description="Helical" evidence="1">
    <location>
        <begin position="103"/>
        <end position="122"/>
    </location>
</feature>